<protein>
    <submittedName>
        <fullName evidence="1">Uncharacterized protein</fullName>
    </submittedName>
</protein>
<dbReference type="AlphaFoldDB" id="A0A835V857"/>
<dbReference type="Proteomes" id="UP000636800">
    <property type="component" value="Chromosome 3"/>
</dbReference>
<evidence type="ECO:0000313" key="1">
    <source>
        <dbReference type="EMBL" id="KAG0489007.1"/>
    </source>
</evidence>
<comment type="caution">
    <text evidence="1">The sequence shown here is derived from an EMBL/GenBank/DDBJ whole genome shotgun (WGS) entry which is preliminary data.</text>
</comment>
<dbReference type="EMBL" id="JADCNL010000003">
    <property type="protein sequence ID" value="KAG0489007.1"/>
    <property type="molecule type" value="Genomic_DNA"/>
</dbReference>
<accession>A0A835V857</accession>
<evidence type="ECO:0000313" key="2">
    <source>
        <dbReference type="Proteomes" id="UP000636800"/>
    </source>
</evidence>
<reference evidence="1 2" key="1">
    <citation type="journal article" date="2020" name="Nat. Food">
        <title>A phased Vanilla planifolia genome enables genetic improvement of flavour and production.</title>
        <authorList>
            <person name="Hasing T."/>
            <person name="Tang H."/>
            <person name="Brym M."/>
            <person name="Khazi F."/>
            <person name="Huang T."/>
            <person name="Chambers A.H."/>
        </authorList>
    </citation>
    <scope>NUCLEOTIDE SEQUENCE [LARGE SCALE GENOMIC DNA]</scope>
    <source>
        <tissue evidence="1">Leaf</tissue>
    </source>
</reference>
<gene>
    <name evidence="1" type="ORF">HPP92_007818</name>
</gene>
<keyword evidence="2" id="KW-1185">Reference proteome</keyword>
<sequence>MQLCFAPSFLMSRQSSRVMGNCLIIQNKKAMGLVKADPPQIEEPPAVAASAGVVRIKVVIRKRELEEMMRSGVSLGVLAPKLWRKRRGSLEWSASLDSIPEGIDP</sequence>
<name>A0A835V857_VANPL</name>
<organism evidence="1 2">
    <name type="scientific">Vanilla planifolia</name>
    <name type="common">Vanilla</name>
    <dbReference type="NCBI Taxonomy" id="51239"/>
    <lineage>
        <taxon>Eukaryota</taxon>
        <taxon>Viridiplantae</taxon>
        <taxon>Streptophyta</taxon>
        <taxon>Embryophyta</taxon>
        <taxon>Tracheophyta</taxon>
        <taxon>Spermatophyta</taxon>
        <taxon>Magnoliopsida</taxon>
        <taxon>Liliopsida</taxon>
        <taxon>Asparagales</taxon>
        <taxon>Orchidaceae</taxon>
        <taxon>Vanilloideae</taxon>
        <taxon>Vanilleae</taxon>
        <taxon>Vanilla</taxon>
    </lineage>
</organism>
<proteinExistence type="predicted"/>
<dbReference type="OrthoDB" id="675882at2759"/>